<proteinExistence type="predicted"/>
<organism evidence="2 3">
    <name type="scientific">Colletotrichum lupini</name>
    <dbReference type="NCBI Taxonomy" id="145971"/>
    <lineage>
        <taxon>Eukaryota</taxon>
        <taxon>Fungi</taxon>
        <taxon>Dikarya</taxon>
        <taxon>Ascomycota</taxon>
        <taxon>Pezizomycotina</taxon>
        <taxon>Sordariomycetes</taxon>
        <taxon>Hypocreomycetidae</taxon>
        <taxon>Glomerellales</taxon>
        <taxon>Glomerellaceae</taxon>
        <taxon>Colletotrichum</taxon>
        <taxon>Colletotrichum acutatum species complex</taxon>
    </lineage>
</organism>
<evidence type="ECO:0000313" key="3">
    <source>
        <dbReference type="Proteomes" id="UP000830671"/>
    </source>
</evidence>
<name>A0A9Q8SY35_9PEZI</name>
<dbReference type="KEGG" id="clup:CLUP02_10332"/>
<protein>
    <submittedName>
        <fullName evidence="2">Uncharacterized protein</fullName>
    </submittedName>
</protein>
<feature type="region of interest" description="Disordered" evidence="1">
    <location>
        <begin position="147"/>
        <end position="184"/>
    </location>
</feature>
<evidence type="ECO:0000313" key="2">
    <source>
        <dbReference type="EMBL" id="UQC84836.1"/>
    </source>
</evidence>
<dbReference type="GeneID" id="73344318"/>
<dbReference type="AlphaFoldDB" id="A0A9Q8SY35"/>
<keyword evidence="3" id="KW-1185">Reference proteome</keyword>
<evidence type="ECO:0000256" key="1">
    <source>
        <dbReference type="SAM" id="MobiDB-lite"/>
    </source>
</evidence>
<accession>A0A9Q8SY35</accession>
<gene>
    <name evidence="2" type="ORF">CLUP02_10332</name>
</gene>
<dbReference type="Proteomes" id="UP000830671">
    <property type="component" value="Chromosome 5"/>
</dbReference>
<reference evidence="2" key="1">
    <citation type="journal article" date="2021" name="Mol. Plant Microbe Interact.">
        <title>Complete Genome Sequence of the Plant-Pathogenic Fungus Colletotrichum lupini.</title>
        <authorList>
            <person name="Baroncelli R."/>
            <person name="Pensec F."/>
            <person name="Da Lio D."/>
            <person name="Boufleur T."/>
            <person name="Vicente I."/>
            <person name="Sarrocco S."/>
            <person name="Picot A."/>
            <person name="Baraldi E."/>
            <person name="Sukno S."/>
            <person name="Thon M."/>
            <person name="Le Floch G."/>
        </authorList>
    </citation>
    <scope>NUCLEOTIDE SEQUENCE</scope>
    <source>
        <strain evidence="2">IMI 504893</strain>
    </source>
</reference>
<dbReference type="EMBL" id="CP019477">
    <property type="protein sequence ID" value="UQC84836.1"/>
    <property type="molecule type" value="Genomic_DNA"/>
</dbReference>
<dbReference type="RefSeq" id="XP_049146453.1">
    <property type="nucleotide sequence ID" value="XM_049289308.1"/>
</dbReference>
<sequence length="184" mass="20321">MPGLARGSQALMVSDAVGKLDCDGVKTSGVRRSASWRPFAERAVLGRSRITGRSPGGTHRPRTASSELKPPPRNFAPPLHSKLGASSDNTISKLHIFTHSRRPIRFPPGWLKTSSSAEHRIEHRVSSVNHLRQDRTKSRITPRLWQTSHIGSRVDGHTSRDTSLAETISYEPAPTENEPKPKQT</sequence>
<feature type="region of interest" description="Disordered" evidence="1">
    <location>
        <begin position="46"/>
        <end position="75"/>
    </location>
</feature>